<keyword evidence="4" id="KW-0963">Cytoplasm</keyword>
<dbReference type="InterPro" id="IPR004365">
    <property type="entry name" value="NA-bd_OB_tRNA"/>
</dbReference>
<gene>
    <name evidence="14" type="ordered locus">Bathy13g01220</name>
</gene>
<dbReference type="SUPFAM" id="SSF50249">
    <property type="entry name" value="Nucleic acid-binding proteins"/>
    <property type="match status" value="1"/>
</dbReference>
<dbReference type="Gene3D" id="2.40.50.140">
    <property type="entry name" value="Nucleic acid-binding proteins"/>
    <property type="match status" value="1"/>
</dbReference>
<dbReference type="EMBL" id="FO082266">
    <property type="protein sequence ID" value="CCO19169.1"/>
    <property type="molecule type" value="Genomic_DNA"/>
</dbReference>
<dbReference type="EC" id="6.1.1.12" evidence="3"/>
<dbReference type="KEGG" id="bpg:Bathy13g01220"/>
<dbReference type="GO" id="GO:0005524">
    <property type="term" value="F:ATP binding"/>
    <property type="evidence" value="ECO:0007669"/>
    <property type="project" value="UniProtKB-KW"/>
</dbReference>
<protein>
    <recommendedName>
        <fullName evidence="3">aspartate--tRNA ligase</fullName>
        <ecNumber evidence="3">6.1.1.12</ecNumber>
    </recommendedName>
    <alternativeName>
        <fullName evidence="10">Aspartyl-tRNA synthetase</fullName>
    </alternativeName>
</protein>
<dbReference type="GO" id="GO:0005829">
    <property type="term" value="C:cytosol"/>
    <property type="evidence" value="ECO:0007669"/>
    <property type="project" value="TreeGrafter"/>
</dbReference>
<reference evidence="14 15" key="1">
    <citation type="submission" date="2011-10" db="EMBL/GenBank/DDBJ databases">
        <authorList>
            <person name="Genoscope - CEA"/>
        </authorList>
    </citation>
    <scope>NUCLEOTIDE SEQUENCE [LARGE SCALE GENOMIC DNA]</scope>
    <source>
        <strain evidence="14 15">RCC 1105</strain>
    </source>
</reference>
<dbReference type="OrthoDB" id="372395at2759"/>
<dbReference type="GeneID" id="19012074"/>
<evidence type="ECO:0000256" key="3">
    <source>
        <dbReference type="ARBA" id="ARBA00012841"/>
    </source>
</evidence>
<keyword evidence="5" id="KW-0436">Ligase</keyword>
<evidence type="ECO:0000259" key="13">
    <source>
        <dbReference type="PROSITE" id="PS50862"/>
    </source>
</evidence>
<dbReference type="CDD" id="cd00776">
    <property type="entry name" value="AsxRS_core"/>
    <property type="match status" value="1"/>
</dbReference>
<evidence type="ECO:0000256" key="8">
    <source>
        <dbReference type="ARBA" id="ARBA00022917"/>
    </source>
</evidence>
<dbReference type="InterPro" id="IPR012340">
    <property type="entry name" value="NA-bd_OB-fold"/>
</dbReference>
<keyword evidence="8" id="KW-0648">Protein biosynthesis</keyword>
<dbReference type="Pfam" id="PF01336">
    <property type="entry name" value="tRNA_anti-codon"/>
    <property type="match status" value="1"/>
</dbReference>
<dbReference type="Gene3D" id="3.30.930.10">
    <property type="entry name" value="Bira Bifunctional Protein, Domain 2"/>
    <property type="match status" value="1"/>
</dbReference>
<dbReference type="CDD" id="cd04320">
    <property type="entry name" value="AspRS_cyto_N"/>
    <property type="match status" value="1"/>
</dbReference>
<organism evidence="14 15">
    <name type="scientific">Bathycoccus prasinos</name>
    <dbReference type="NCBI Taxonomy" id="41875"/>
    <lineage>
        <taxon>Eukaryota</taxon>
        <taxon>Viridiplantae</taxon>
        <taxon>Chlorophyta</taxon>
        <taxon>Mamiellophyceae</taxon>
        <taxon>Mamiellales</taxon>
        <taxon>Bathycoccaceae</taxon>
        <taxon>Bathycoccus</taxon>
    </lineage>
</organism>
<evidence type="ECO:0000256" key="4">
    <source>
        <dbReference type="ARBA" id="ARBA00022490"/>
    </source>
</evidence>
<dbReference type="PRINTS" id="PR01042">
    <property type="entry name" value="TRNASYNTHASP"/>
</dbReference>
<dbReference type="Pfam" id="PF00152">
    <property type="entry name" value="tRNA-synt_2"/>
    <property type="match status" value="1"/>
</dbReference>
<dbReference type="PROSITE" id="PS50862">
    <property type="entry name" value="AA_TRNA_LIGASE_II"/>
    <property type="match status" value="1"/>
</dbReference>
<keyword evidence="7" id="KW-0067">ATP-binding</keyword>
<keyword evidence="9" id="KW-0030">Aminoacyl-tRNA synthetase</keyword>
<feature type="coiled-coil region" evidence="12">
    <location>
        <begin position="17"/>
        <end position="47"/>
    </location>
</feature>
<dbReference type="STRING" id="41875.K8EMF7"/>
<dbReference type="GO" id="GO:0004815">
    <property type="term" value="F:aspartate-tRNA ligase activity"/>
    <property type="evidence" value="ECO:0007669"/>
    <property type="project" value="UniProtKB-EC"/>
</dbReference>
<keyword evidence="15" id="KW-1185">Reference proteome</keyword>
<keyword evidence="12" id="KW-0175">Coiled coil</keyword>
<dbReference type="AlphaFoldDB" id="K8EMF7"/>
<sequence length="537" mass="60654">MADNIPKVDENGQPLSKSALKKLAAKAEKEAKKAARAAELAAELEQQQLNEPDNCTENYGDMEMVQSQKITETMWTNIEELDERCIGKTATLRGRVHSVRAKGKGAFLILRQGSETLQVAFFVDDVRVSKPMVKYIGNLNKESVVDITGELVKPEQPIESCSNTIVEMTCPKIFCVSRSIQIPLEISDLSRSEADIDNAPEDKQYSRVNQDTRLDNRILDLRTPANNSIFRVQSEVSALFRETLRKRDMIEIHSPKLISGASEGGASVFKLDYMGQPACLAQSPQLYKQMAIMADFGGVFEIGPVFRAENSNTHRHLCEFTGLDFEMTIKEHYSEVLDVIDELFVNMFDGLSERCAKQLEVINAQYPFAPLKYLRKSLRLEFPDGIKMLHEAGITEADPHGDLSTEHERILGKLVKEKYDTDFYILTRYPIEARPFYTMPEPGANPEYTNSFDVFIRGEEIISGAQRIHDPELLTERAKHFGIPVEELESYIRSFRYGALPHGGCGVGLERVVMLYLGLNNIRKSSMFPRDPKRLTP</sequence>
<dbReference type="HAMAP" id="MF_02075">
    <property type="entry name" value="Asp_tRNA_synth_type2"/>
    <property type="match status" value="1"/>
</dbReference>
<evidence type="ECO:0000256" key="1">
    <source>
        <dbReference type="ARBA" id="ARBA00004496"/>
    </source>
</evidence>
<dbReference type="GO" id="GO:0003723">
    <property type="term" value="F:RNA binding"/>
    <property type="evidence" value="ECO:0007669"/>
    <property type="project" value="TreeGrafter"/>
</dbReference>
<dbReference type="InterPro" id="IPR045864">
    <property type="entry name" value="aa-tRNA-synth_II/BPL/LPL"/>
</dbReference>
<evidence type="ECO:0000256" key="11">
    <source>
        <dbReference type="ARBA" id="ARBA00047904"/>
    </source>
</evidence>
<dbReference type="RefSeq" id="XP_007509366.1">
    <property type="nucleotide sequence ID" value="XM_007509304.1"/>
</dbReference>
<evidence type="ECO:0000256" key="10">
    <source>
        <dbReference type="ARBA" id="ARBA00033155"/>
    </source>
</evidence>
<dbReference type="InterPro" id="IPR004523">
    <property type="entry name" value="Asp-tRNA_synthase_2"/>
</dbReference>
<evidence type="ECO:0000256" key="9">
    <source>
        <dbReference type="ARBA" id="ARBA00023146"/>
    </source>
</evidence>
<dbReference type="GO" id="GO:0006422">
    <property type="term" value="P:aspartyl-tRNA aminoacylation"/>
    <property type="evidence" value="ECO:0007669"/>
    <property type="project" value="InterPro"/>
</dbReference>
<dbReference type="InterPro" id="IPR006195">
    <property type="entry name" value="aa-tRNA-synth_II"/>
</dbReference>
<dbReference type="NCBIfam" id="TIGR00458">
    <property type="entry name" value="aspS_nondisc"/>
    <property type="match status" value="1"/>
</dbReference>
<evidence type="ECO:0000256" key="2">
    <source>
        <dbReference type="ARBA" id="ARBA00005312"/>
    </source>
</evidence>
<dbReference type="InterPro" id="IPR004364">
    <property type="entry name" value="Aa-tRNA-synt_II"/>
</dbReference>
<dbReference type="PANTHER" id="PTHR43450">
    <property type="entry name" value="ASPARTYL-TRNA SYNTHETASE"/>
    <property type="match status" value="1"/>
</dbReference>
<evidence type="ECO:0000256" key="7">
    <source>
        <dbReference type="ARBA" id="ARBA00022840"/>
    </source>
</evidence>
<evidence type="ECO:0000256" key="12">
    <source>
        <dbReference type="SAM" id="Coils"/>
    </source>
</evidence>
<dbReference type="NCBIfam" id="NF003483">
    <property type="entry name" value="PRK05159.1"/>
    <property type="match status" value="1"/>
</dbReference>
<keyword evidence="6" id="KW-0547">Nucleotide-binding</keyword>
<dbReference type="PANTHER" id="PTHR43450:SF1">
    <property type="entry name" value="ASPARTATE--TRNA LIGASE, CYTOPLASMIC"/>
    <property type="match status" value="1"/>
</dbReference>
<accession>K8EMF7</accession>
<evidence type="ECO:0000313" key="15">
    <source>
        <dbReference type="Proteomes" id="UP000198341"/>
    </source>
</evidence>
<dbReference type="SUPFAM" id="SSF55681">
    <property type="entry name" value="Class II aaRS and biotin synthetases"/>
    <property type="match status" value="1"/>
</dbReference>
<comment type="similarity">
    <text evidence="2">Belongs to the class-II aminoacyl-tRNA synthetase family. Type 2 subfamily.</text>
</comment>
<dbReference type="GO" id="GO:0017101">
    <property type="term" value="C:aminoacyl-tRNA synthetase multienzyme complex"/>
    <property type="evidence" value="ECO:0007669"/>
    <property type="project" value="TreeGrafter"/>
</dbReference>
<evidence type="ECO:0000256" key="5">
    <source>
        <dbReference type="ARBA" id="ARBA00022598"/>
    </source>
</evidence>
<evidence type="ECO:0000313" key="14">
    <source>
        <dbReference type="EMBL" id="CCO19169.1"/>
    </source>
</evidence>
<dbReference type="InterPro" id="IPR002312">
    <property type="entry name" value="Asp/Asn-tRNA-synth_IIb"/>
</dbReference>
<comment type="catalytic activity">
    <reaction evidence="11">
        <text>tRNA(Asp) + L-aspartate + ATP = L-aspartyl-tRNA(Asp) + AMP + diphosphate</text>
        <dbReference type="Rhea" id="RHEA:19649"/>
        <dbReference type="Rhea" id="RHEA-COMP:9660"/>
        <dbReference type="Rhea" id="RHEA-COMP:9678"/>
        <dbReference type="ChEBI" id="CHEBI:29991"/>
        <dbReference type="ChEBI" id="CHEBI:30616"/>
        <dbReference type="ChEBI" id="CHEBI:33019"/>
        <dbReference type="ChEBI" id="CHEBI:78442"/>
        <dbReference type="ChEBI" id="CHEBI:78516"/>
        <dbReference type="ChEBI" id="CHEBI:456215"/>
        <dbReference type="EC" id="6.1.1.12"/>
    </reaction>
</comment>
<feature type="domain" description="Aminoacyl-transfer RNA synthetases class-II family profile" evidence="13">
    <location>
        <begin position="230"/>
        <end position="537"/>
    </location>
</feature>
<evidence type="ECO:0000256" key="6">
    <source>
        <dbReference type="ARBA" id="ARBA00022741"/>
    </source>
</evidence>
<dbReference type="FunFam" id="3.30.930.10:FF:000013">
    <property type="entry name" value="Aspartate--tRNA ligase, cytoplasmic"/>
    <property type="match status" value="1"/>
</dbReference>
<name>K8EMF7_9CHLO</name>
<comment type="subcellular location">
    <subcellularLocation>
        <location evidence="1">Cytoplasm</location>
    </subcellularLocation>
</comment>
<proteinExistence type="inferred from homology"/>
<dbReference type="Proteomes" id="UP000198341">
    <property type="component" value="Chromosome 13"/>
</dbReference>
<dbReference type="eggNOG" id="KOG0556">
    <property type="taxonomic scope" value="Eukaryota"/>
</dbReference>